<protein>
    <submittedName>
        <fullName evidence="2">Helix-turn-helix domain-containing protein</fullName>
    </submittedName>
</protein>
<dbReference type="SUPFAM" id="SSF47413">
    <property type="entry name" value="lambda repressor-like DNA-binding domains"/>
    <property type="match status" value="1"/>
</dbReference>
<evidence type="ECO:0000313" key="2">
    <source>
        <dbReference type="EMBL" id="MFD2478812.1"/>
    </source>
</evidence>
<organism evidence="2 3">
    <name type="scientific">Amycolatopsis albidoflavus</name>
    <dbReference type="NCBI Taxonomy" id="102226"/>
    <lineage>
        <taxon>Bacteria</taxon>
        <taxon>Bacillati</taxon>
        <taxon>Actinomycetota</taxon>
        <taxon>Actinomycetes</taxon>
        <taxon>Pseudonocardiales</taxon>
        <taxon>Pseudonocardiaceae</taxon>
        <taxon>Amycolatopsis</taxon>
    </lineage>
</organism>
<dbReference type="SMART" id="SM00530">
    <property type="entry name" value="HTH_XRE"/>
    <property type="match status" value="1"/>
</dbReference>
<name>A0ABW5HQ01_9PSEU</name>
<dbReference type="InterPro" id="IPR001387">
    <property type="entry name" value="Cro/C1-type_HTH"/>
</dbReference>
<keyword evidence="3" id="KW-1185">Reference proteome</keyword>
<gene>
    <name evidence="2" type="ORF">ACFSUT_00895</name>
</gene>
<dbReference type="InterPro" id="IPR010982">
    <property type="entry name" value="Lambda_DNA-bd_dom_sf"/>
</dbReference>
<dbReference type="EMBL" id="JBHUKQ010000001">
    <property type="protein sequence ID" value="MFD2478812.1"/>
    <property type="molecule type" value="Genomic_DNA"/>
</dbReference>
<dbReference type="RefSeq" id="WP_344268013.1">
    <property type="nucleotide sequence ID" value="NZ_BAAAHV010000005.1"/>
</dbReference>
<evidence type="ECO:0000313" key="3">
    <source>
        <dbReference type="Proteomes" id="UP001597542"/>
    </source>
</evidence>
<reference evidence="3" key="1">
    <citation type="journal article" date="2019" name="Int. J. Syst. Evol. Microbiol.">
        <title>The Global Catalogue of Microorganisms (GCM) 10K type strain sequencing project: providing services to taxonomists for standard genome sequencing and annotation.</title>
        <authorList>
            <consortium name="The Broad Institute Genomics Platform"/>
            <consortium name="The Broad Institute Genome Sequencing Center for Infectious Disease"/>
            <person name="Wu L."/>
            <person name="Ma J."/>
        </authorList>
    </citation>
    <scope>NUCLEOTIDE SEQUENCE [LARGE SCALE GENOMIC DNA]</scope>
    <source>
        <strain evidence="3">CGMCC 4.7638</strain>
    </source>
</reference>
<dbReference type="Proteomes" id="UP001597542">
    <property type="component" value="Unassembled WGS sequence"/>
</dbReference>
<sequence>MAGTVDWFRQDQERARWDAEDSGLVVRLIREERGWTRSQLADVAGVSHVDVVQFEAGAVVPAQPMLVRLTRAMGFHS</sequence>
<feature type="domain" description="HTH cro/C1-type" evidence="1">
    <location>
        <begin position="26"/>
        <end position="74"/>
    </location>
</feature>
<dbReference type="Pfam" id="PF13560">
    <property type="entry name" value="HTH_31"/>
    <property type="match status" value="1"/>
</dbReference>
<comment type="caution">
    <text evidence="2">The sequence shown here is derived from an EMBL/GenBank/DDBJ whole genome shotgun (WGS) entry which is preliminary data.</text>
</comment>
<dbReference type="Gene3D" id="1.10.260.40">
    <property type="entry name" value="lambda repressor-like DNA-binding domains"/>
    <property type="match status" value="1"/>
</dbReference>
<proteinExistence type="predicted"/>
<evidence type="ECO:0000259" key="1">
    <source>
        <dbReference type="PROSITE" id="PS50943"/>
    </source>
</evidence>
<accession>A0ABW5HQ01</accession>
<dbReference type="PROSITE" id="PS50943">
    <property type="entry name" value="HTH_CROC1"/>
    <property type="match status" value="1"/>
</dbReference>
<dbReference type="CDD" id="cd00093">
    <property type="entry name" value="HTH_XRE"/>
    <property type="match status" value="1"/>
</dbReference>